<dbReference type="AlphaFoldDB" id="A0A1V4KU74"/>
<dbReference type="InterPro" id="IPR009079">
    <property type="entry name" value="4_helix_cytokine-like_core"/>
</dbReference>
<dbReference type="GO" id="GO:0005576">
    <property type="term" value="C:extracellular region"/>
    <property type="evidence" value="ECO:0007669"/>
    <property type="project" value="InterPro"/>
</dbReference>
<feature type="chain" id="PRO_5012008277" description="Interleukin-4" evidence="1">
    <location>
        <begin position="24"/>
        <end position="118"/>
    </location>
</feature>
<name>A0A1V4KU74_PATFA</name>
<dbReference type="PANTHER" id="PTHR47401">
    <property type="entry name" value="INTERLEUKIN-4"/>
    <property type="match status" value="1"/>
</dbReference>
<keyword evidence="1" id="KW-0732">Signal</keyword>
<feature type="signal peptide" evidence="1">
    <location>
        <begin position="1"/>
        <end position="23"/>
    </location>
</feature>
<dbReference type="Proteomes" id="UP000190648">
    <property type="component" value="Unassembled WGS sequence"/>
</dbReference>
<organism evidence="2 3">
    <name type="scientific">Patagioenas fasciata monilis</name>
    <dbReference type="NCBI Taxonomy" id="372326"/>
    <lineage>
        <taxon>Eukaryota</taxon>
        <taxon>Metazoa</taxon>
        <taxon>Chordata</taxon>
        <taxon>Craniata</taxon>
        <taxon>Vertebrata</taxon>
        <taxon>Euteleostomi</taxon>
        <taxon>Archelosauria</taxon>
        <taxon>Archosauria</taxon>
        <taxon>Dinosauria</taxon>
        <taxon>Saurischia</taxon>
        <taxon>Theropoda</taxon>
        <taxon>Coelurosauria</taxon>
        <taxon>Aves</taxon>
        <taxon>Neognathae</taxon>
        <taxon>Neoaves</taxon>
        <taxon>Columbimorphae</taxon>
        <taxon>Columbiformes</taxon>
        <taxon>Columbidae</taxon>
        <taxon>Patagioenas</taxon>
    </lineage>
</organism>
<protein>
    <recommendedName>
        <fullName evidence="4">Interleukin-4</fullName>
    </recommendedName>
</protein>
<dbReference type="GO" id="GO:0006955">
    <property type="term" value="P:immune response"/>
    <property type="evidence" value="ECO:0007669"/>
    <property type="project" value="InterPro"/>
</dbReference>
<dbReference type="EMBL" id="LSYS01001584">
    <property type="protein sequence ID" value="OPJ87915.1"/>
    <property type="molecule type" value="Genomic_DNA"/>
</dbReference>
<evidence type="ECO:0008006" key="4">
    <source>
        <dbReference type="Google" id="ProtNLM"/>
    </source>
</evidence>
<dbReference type="SUPFAM" id="SSF47266">
    <property type="entry name" value="4-helical cytokines"/>
    <property type="match status" value="1"/>
</dbReference>
<comment type="caution">
    <text evidence="2">The sequence shown here is derived from an EMBL/GenBank/DDBJ whole genome shotgun (WGS) entry which is preliminary data.</text>
</comment>
<dbReference type="OrthoDB" id="9162144at2759"/>
<dbReference type="STRING" id="372326.A0A1V4KU74"/>
<dbReference type="Gene3D" id="1.20.1250.10">
    <property type="match status" value="1"/>
</dbReference>
<dbReference type="PANTHER" id="PTHR47401:SF1">
    <property type="entry name" value="INTERLEUKIN-4"/>
    <property type="match status" value="1"/>
</dbReference>
<evidence type="ECO:0000256" key="1">
    <source>
        <dbReference type="SAM" id="SignalP"/>
    </source>
</evidence>
<keyword evidence="3" id="KW-1185">Reference proteome</keyword>
<evidence type="ECO:0000313" key="3">
    <source>
        <dbReference type="Proteomes" id="UP000190648"/>
    </source>
</evidence>
<sequence length="118" mass="12555">MSVAVRVLLALLALAGCGGHGAAVPQTSTLLKESITLLGELLDAQSDDMEILCKASAVAWEGRSCHNHLEGIYMNLLSLLRIKSAALKAPCAVAAGNTMSLNDFLLNLRRVLQRLVKD</sequence>
<dbReference type="GO" id="GO:0008083">
    <property type="term" value="F:growth factor activity"/>
    <property type="evidence" value="ECO:0007669"/>
    <property type="project" value="InterPro"/>
</dbReference>
<dbReference type="PROSITE" id="PS51257">
    <property type="entry name" value="PROKAR_LIPOPROTEIN"/>
    <property type="match status" value="1"/>
</dbReference>
<dbReference type="InterPro" id="IPR002354">
    <property type="entry name" value="IL-4"/>
</dbReference>
<accession>A0A1V4KU74</accession>
<gene>
    <name evidence="2" type="ORF">AV530_007984</name>
</gene>
<evidence type="ECO:0000313" key="2">
    <source>
        <dbReference type="EMBL" id="OPJ87915.1"/>
    </source>
</evidence>
<proteinExistence type="predicted"/>
<reference evidence="2 3" key="1">
    <citation type="submission" date="2016-02" db="EMBL/GenBank/DDBJ databases">
        <title>Band-tailed pigeon sequencing and assembly.</title>
        <authorList>
            <person name="Soares A.E."/>
            <person name="Novak B.J."/>
            <person name="Rice E.S."/>
            <person name="O'Connell B."/>
            <person name="Chang D."/>
            <person name="Weber S."/>
            <person name="Shapiro B."/>
        </authorList>
    </citation>
    <scope>NUCLEOTIDE SEQUENCE [LARGE SCALE GENOMIC DNA]</scope>
    <source>
        <strain evidence="2">BTP2013</strain>
        <tissue evidence="2">Blood</tissue>
    </source>
</reference>
<dbReference type="GO" id="GO:0005136">
    <property type="term" value="F:interleukin-4 receptor binding"/>
    <property type="evidence" value="ECO:0007669"/>
    <property type="project" value="InterPro"/>
</dbReference>